<dbReference type="Proteomes" id="UP001153365">
    <property type="component" value="Unassembled WGS sequence"/>
</dbReference>
<proteinExistence type="predicted"/>
<evidence type="ECO:0000313" key="3">
    <source>
        <dbReference type="Proteomes" id="UP001153365"/>
    </source>
</evidence>
<keyword evidence="3" id="KW-1185">Reference proteome</keyword>
<sequence length="139" mass="16140">MISEYNGSFDLQEHAKEEEEENQRLENSFNMGLVQVWLAGRALYRLIPVVMTAKRREREKTGMRMGRRRRKDGLDMVLFNMVREELRGRVRRLKPDWNQSVIGGVVGGDDQLLAEALMIGQGFITVMRNKRVNSNSLKD</sequence>
<protein>
    <submittedName>
        <fullName evidence="2">Uncharacterized protein</fullName>
    </submittedName>
</protein>
<organism evidence="2 3">
    <name type="scientific">Phakopsora pachyrhizi</name>
    <name type="common">Asian soybean rust disease fungus</name>
    <dbReference type="NCBI Taxonomy" id="170000"/>
    <lineage>
        <taxon>Eukaryota</taxon>
        <taxon>Fungi</taxon>
        <taxon>Dikarya</taxon>
        <taxon>Basidiomycota</taxon>
        <taxon>Pucciniomycotina</taxon>
        <taxon>Pucciniomycetes</taxon>
        <taxon>Pucciniales</taxon>
        <taxon>Phakopsoraceae</taxon>
        <taxon>Phakopsora</taxon>
    </lineage>
</organism>
<feature type="region of interest" description="Disordered" evidence="1">
    <location>
        <begin position="1"/>
        <end position="23"/>
    </location>
</feature>
<dbReference type="AlphaFoldDB" id="A0AAV0AJW0"/>
<name>A0AAV0AJW0_PHAPC</name>
<accession>A0AAV0AJW0</accession>
<evidence type="ECO:0000313" key="2">
    <source>
        <dbReference type="EMBL" id="CAH7667073.1"/>
    </source>
</evidence>
<gene>
    <name evidence="2" type="ORF">PPACK8108_LOCUS1451</name>
</gene>
<comment type="caution">
    <text evidence="2">The sequence shown here is derived from an EMBL/GenBank/DDBJ whole genome shotgun (WGS) entry which is preliminary data.</text>
</comment>
<reference evidence="2" key="1">
    <citation type="submission" date="2022-06" db="EMBL/GenBank/DDBJ databases">
        <authorList>
            <consortium name="SYNGENTA / RWTH Aachen University"/>
        </authorList>
    </citation>
    <scope>NUCLEOTIDE SEQUENCE</scope>
</reference>
<dbReference type="EMBL" id="CALTRL010000203">
    <property type="protein sequence ID" value="CAH7667073.1"/>
    <property type="molecule type" value="Genomic_DNA"/>
</dbReference>
<evidence type="ECO:0000256" key="1">
    <source>
        <dbReference type="SAM" id="MobiDB-lite"/>
    </source>
</evidence>